<organism evidence="1 2">
    <name type="scientific">Daphnia magna</name>
    <dbReference type="NCBI Taxonomy" id="35525"/>
    <lineage>
        <taxon>Eukaryota</taxon>
        <taxon>Metazoa</taxon>
        <taxon>Ecdysozoa</taxon>
        <taxon>Arthropoda</taxon>
        <taxon>Crustacea</taxon>
        <taxon>Branchiopoda</taxon>
        <taxon>Diplostraca</taxon>
        <taxon>Cladocera</taxon>
        <taxon>Anomopoda</taxon>
        <taxon>Daphniidae</taxon>
        <taxon>Daphnia</taxon>
    </lineage>
</organism>
<dbReference type="STRING" id="35525.A0A0P5SVH0"/>
<gene>
    <name evidence="1" type="ORF">APZ42_017809</name>
</gene>
<name>A0A0P5SVH0_9CRUS</name>
<dbReference type="InterPro" id="IPR035994">
    <property type="entry name" value="Nucleoside_phosphorylase_sf"/>
</dbReference>
<dbReference type="Proteomes" id="UP000076858">
    <property type="component" value="Unassembled WGS sequence"/>
</dbReference>
<dbReference type="Pfam" id="PF22979">
    <property type="entry name" value="HTH_69"/>
    <property type="match status" value="1"/>
</dbReference>
<keyword evidence="2" id="KW-1185">Reference proteome</keyword>
<evidence type="ECO:0000313" key="2">
    <source>
        <dbReference type="Proteomes" id="UP000076858"/>
    </source>
</evidence>
<evidence type="ECO:0000313" key="1">
    <source>
        <dbReference type="EMBL" id="KZS16451.1"/>
    </source>
</evidence>
<dbReference type="EMBL" id="LRGB01000715">
    <property type="protein sequence ID" value="KZS16451.1"/>
    <property type="molecule type" value="Genomic_DNA"/>
</dbReference>
<dbReference type="SUPFAM" id="SSF53167">
    <property type="entry name" value="Purine and uridine phosphorylases"/>
    <property type="match status" value="1"/>
</dbReference>
<protein>
    <submittedName>
        <fullName evidence="1">Uncharacterized protein</fullName>
    </submittedName>
</protein>
<dbReference type="GO" id="GO:0009116">
    <property type="term" value="P:nucleoside metabolic process"/>
    <property type="evidence" value="ECO:0007669"/>
    <property type="project" value="InterPro"/>
</dbReference>
<proteinExistence type="predicted"/>
<reference evidence="1 2" key="1">
    <citation type="submission" date="2016-03" db="EMBL/GenBank/DDBJ databases">
        <title>EvidentialGene: Evidence-directed Construction of Genes on Genomes.</title>
        <authorList>
            <person name="Gilbert D.G."/>
            <person name="Choi J.-H."/>
            <person name="Mockaitis K."/>
            <person name="Colbourne J."/>
            <person name="Pfrender M."/>
        </authorList>
    </citation>
    <scope>NUCLEOTIDE SEQUENCE [LARGE SCALE GENOMIC DNA]</scope>
    <source>
        <strain evidence="1 2">Xinb3</strain>
        <tissue evidence="1">Complete organism</tissue>
    </source>
</reference>
<accession>A0A0P5SVH0</accession>
<dbReference type="OrthoDB" id="1577640at2759"/>
<dbReference type="PANTHER" id="PTHR47705">
    <property type="entry name" value="AGAP000321-PA"/>
    <property type="match status" value="1"/>
</dbReference>
<dbReference type="AlphaFoldDB" id="A0A0P5SVH0"/>
<dbReference type="GO" id="GO:0003824">
    <property type="term" value="F:catalytic activity"/>
    <property type="evidence" value="ECO:0007669"/>
    <property type="project" value="InterPro"/>
</dbReference>
<comment type="caution">
    <text evidence="1">The sequence shown here is derived from an EMBL/GenBank/DDBJ whole genome shotgun (WGS) entry which is preliminary data.</text>
</comment>
<dbReference type="InterPro" id="IPR055121">
    <property type="entry name" value="HTH_69"/>
</dbReference>
<dbReference type="PANTHER" id="PTHR47705:SF1">
    <property type="entry name" value="PNP_UDP_1 DOMAIN-CONTAINING PROTEIN"/>
    <property type="match status" value="1"/>
</dbReference>
<dbReference type="Gene3D" id="3.40.50.1580">
    <property type="entry name" value="Nucleoside phosphorylase domain"/>
    <property type="match status" value="1"/>
</dbReference>
<sequence length="599" mass="66461">MQENSSQQDQIVMTPGKRTANSTIIMVERRPMAIKDEKENVHVAGGAHKGIVINKNSVATEDDPTPVQLSLEFCVYLVNAATNIHTKESRQLRFWFKEAVSECEQPKVAQEFFKKLVAPFEFPRDYVGFIKKIMKLMQQDYPTLRKIEVELKQLGQSSQPPPDTAKRGTILLSVGVKGKSSIEVKGMMDQDVSLTEIEVTSTRLLEMIESAYPNPLSVSEMARQTQSETQKVSSLLAELQASGLVKTVNGNESFTRVVRNENKVKVVKQMPKIVKAKQPTIAIITSQYCEKLAVDAMMDDQETFVRYTTVGESNIYTLGNIGQHRVVCTKLPTVGHTREALIASGSTTTRLLGTFQAVEFVILVGVGGGVPHYTDHARHVRLGDVVVSSPIPPKKDIYTYCELEPVKEGQTQMNPVYETKSWAPPTFLLQEISARLKAQVEDDPTQAVWDKYITEGISKLSKDGVNFSRPPEDTDKLYMSLGGSDVIEVTHPTGSSENGRQPGKPVIHLGPIAAGRQVSKDDQLRQDFAARFGILAFDMEYDAVIESVYGNRKDSYLIVRGIADYKDGSRKKDWQPYASLAAAAFTKAVICSMNLSNDD</sequence>